<dbReference type="SUPFAM" id="SSF49464">
    <property type="entry name" value="Carboxypeptidase regulatory domain-like"/>
    <property type="match status" value="1"/>
</dbReference>
<dbReference type="OrthoDB" id="5505971at2"/>
<evidence type="ECO:0000256" key="1">
    <source>
        <dbReference type="SAM" id="SignalP"/>
    </source>
</evidence>
<evidence type="ECO:0000313" key="3">
    <source>
        <dbReference type="Proteomes" id="UP000248790"/>
    </source>
</evidence>
<gene>
    <name evidence="2" type="ORF">LX87_04805</name>
</gene>
<feature type="chain" id="PRO_5016396653" description="Secretin/TonB short N-terminal domain-containing protein" evidence="1">
    <location>
        <begin position="22"/>
        <end position="658"/>
    </location>
</feature>
<name>A0A327WL42_LARAB</name>
<dbReference type="RefSeq" id="WP_111630827.1">
    <property type="nucleotide sequence ID" value="NZ_QLMC01000007.1"/>
</dbReference>
<dbReference type="Proteomes" id="UP000248790">
    <property type="component" value="Unassembled WGS sequence"/>
</dbReference>
<proteinExistence type="predicted"/>
<dbReference type="AlphaFoldDB" id="A0A327WL42"/>
<dbReference type="Gene3D" id="2.60.40.1120">
    <property type="entry name" value="Carboxypeptidase-like, regulatory domain"/>
    <property type="match status" value="1"/>
</dbReference>
<dbReference type="InterPro" id="IPR008969">
    <property type="entry name" value="CarboxyPept-like_regulatory"/>
</dbReference>
<feature type="signal peptide" evidence="1">
    <location>
        <begin position="1"/>
        <end position="21"/>
    </location>
</feature>
<organism evidence="2 3">
    <name type="scientific">Larkinella arboricola</name>
    <dbReference type="NCBI Taxonomy" id="643671"/>
    <lineage>
        <taxon>Bacteria</taxon>
        <taxon>Pseudomonadati</taxon>
        <taxon>Bacteroidota</taxon>
        <taxon>Cytophagia</taxon>
        <taxon>Cytophagales</taxon>
        <taxon>Spirosomataceae</taxon>
        <taxon>Larkinella</taxon>
    </lineage>
</organism>
<keyword evidence="3" id="KW-1185">Reference proteome</keyword>
<evidence type="ECO:0000313" key="2">
    <source>
        <dbReference type="EMBL" id="RAJ92475.1"/>
    </source>
</evidence>
<sequence length="658" mass="72271">MYPIRILLFLFCCALIHPASAQSTPPLERVVSVDFANERLDNALKIIAGKGQFSFAYNSTIINPSSTLTLRTTNTVRAILNQIFRGTITYKARGNHLILQKAEAPEQAPKSFILDGYITDRQTGQKVSQVSIYEKTTLASTVSNPYGYYRIKLSTAIPSVKLEVRRKYYFAETVTINARQSHKLDIGLTPLPTQAPLQPLTARTSIDTTRPAVIVPQPVAVAIPVDSTPLPRSPSPGPTIWDRSKSVLTETTDEFADWFKTTRQAIHDANLAGDTIYRDMQFSLFPFVGTNHTLSGRVINQYSFNLVGGYSMGIRTLEIGGFLNMVGGDMSGVQVAGFANAIGENMNGVQVAGFFNGVRKEVLGVQVAGFGNTVIGKVQGIQAAGFYNMTLGTMPESIQAAGFGNIVLDEMSGFQLSGFTNVAARSMTGFQLTGYGNITGGNMTGLQLAGFTNFTIGEQRGWQISGFMNYAGRMVRGHQLALINLAQSSETTPYGIFSYVQENGYRRLEVSTDEVMTANLTFKTGVRRFYNIFTGGSNLGEAGKPLWSIGYGFGTAVDLKRGWMLNFDLTGHVLSDVDRYYWDAWNTHLRLEMGIEKKLSRRLALVVGPSANFFMSDYYRTKPATRIDVPLFSTSDNIFSVFSTGWVGFRAGLRICNP</sequence>
<reference evidence="2 3" key="1">
    <citation type="submission" date="2018-06" db="EMBL/GenBank/DDBJ databases">
        <title>Genomic Encyclopedia of Archaeal and Bacterial Type Strains, Phase II (KMG-II): from individual species to whole genera.</title>
        <authorList>
            <person name="Goeker M."/>
        </authorList>
    </citation>
    <scope>NUCLEOTIDE SEQUENCE [LARGE SCALE GENOMIC DNA]</scope>
    <source>
        <strain evidence="2 3">DSM 21851</strain>
    </source>
</reference>
<dbReference type="EMBL" id="QLMC01000007">
    <property type="protein sequence ID" value="RAJ92475.1"/>
    <property type="molecule type" value="Genomic_DNA"/>
</dbReference>
<accession>A0A327WL42</accession>
<keyword evidence="1" id="KW-0732">Signal</keyword>
<comment type="caution">
    <text evidence="2">The sequence shown here is derived from an EMBL/GenBank/DDBJ whole genome shotgun (WGS) entry which is preliminary data.</text>
</comment>
<protein>
    <recommendedName>
        <fullName evidence="4">Secretin/TonB short N-terminal domain-containing protein</fullName>
    </recommendedName>
</protein>
<evidence type="ECO:0008006" key="4">
    <source>
        <dbReference type="Google" id="ProtNLM"/>
    </source>
</evidence>